<organism evidence="1 2">
    <name type="scientific">Candidatus Caccousia stercoris</name>
    <dbReference type="NCBI Taxonomy" id="2840723"/>
    <lineage>
        <taxon>Bacteria</taxon>
        <taxon>Bacillati</taxon>
        <taxon>Bacillota</taxon>
        <taxon>Clostridia</taxon>
        <taxon>Eubacteriales</taxon>
        <taxon>Oscillospiraceae</taxon>
        <taxon>Oscillospiraceae incertae sedis</taxon>
        <taxon>Candidatus Caccousia</taxon>
    </lineage>
</organism>
<reference evidence="1" key="2">
    <citation type="journal article" date="2021" name="PeerJ">
        <title>Extensive microbial diversity within the chicken gut microbiome revealed by metagenomics and culture.</title>
        <authorList>
            <person name="Gilroy R."/>
            <person name="Ravi A."/>
            <person name="Getino M."/>
            <person name="Pursley I."/>
            <person name="Horton D.L."/>
            <person name="Alikhan N.F."/>
            <person name="Baker D."/>
            <person name="Gharbi K."/>
            <person name="Hall N."/>
            <person name="Watson M."/>
            <person name="Adriaenssens E.M."/>
            <person name="Foster-Nyarko E."/>
            <person name="Jarju S."/>
            <person name="Secka A."/>
            <person name="Antonio M."/>
            <person name="Oren A."/>
            <person name="Chaudhuri R.R."/>
            <person name="La Ragione R."/>
            <person name="Hildebrand F."/>
            <person name="Pallen M.J."/>
        </authorList>
    </citation>
    <scope>NUCLEOTIDE SEQUENCE</scope>
    <source>
        <strain evidence="1">6086</strain>
    </source>
</reference>
<proteinExistence type="predicted"/>
<reference evidence="1" key="1">
    <citation type="submission" date="2020-10" db="EMBL/GenBank/DDBJ databases">
        <authorList>
            <person name="Gilroy R."/>
        </authorList>
    </citation>
    <scope>NUCLEOTIDE SEQUENCE</scope>
    <source>
        <strain evidence="1">6086</strain>
    </source>
</reference>
<evidence type="ECO:0000313" key="1">
    <source>
        <dbReference type="EMBL" id="HIS79112.1"/>
    </source>
</evidence>
<accession>A0A9D1FSS6</accession>
<dbReference type="EMBL" id="DVJM01000142">
    <property type="protein sequence ID" value="HIS79112.1"/>
    <property type="molecule type" value="Genomic_DNA"/>
</dbReference>
<dbReference type="Proteomes" id="UP000824141">
    <property type="component" value="Unassembled WGS sequence"/>
</dbReference>
<gene>
    <name evidence="1" type="ORF">IAD03_07050</name>
</gene>
<sequence length="231" mass="24798">MRKKGWVAAGAVLGTLVLLVITAVVLLFSDPGFDGPEPSPMPEDAKARVAESLITGDSFHLETAELCGLLVSAAKENPVSWLGADGMRIRTQDSQQLTLYVPAVWNGRTLYLTAELEVRRDAVEKRLEAQVLSLTVGRIPVPVDWVLERIADHLPAGVQLEGNVLSVPAELSVIALGDDRPLASLEVRELSLTADGVDFALAVNADGTSSLLEEGKDWLENLLGFTDLSSF</sequence>
<evidence type="ECO:0000313" key="2">
    <source>
        <dbReference type="Proteomes" id="UP000824141"/>
    </source>
</evidence>
<protein>
    <submittedName>
        <fullName evidence="1">Uncharacterized protein</fullName>
    </submittedName>
</protein>
<comment type="caution">
    <text evidence="1">The sequence shown here is derived from an EMBL/GenBank/DDBJ whole genome shotgun (WGS) entry which is preliminary data.</text>
</comment>
<dbReference type="AlphaFoldDB" id="A0A9D1FSS6"/>
<name>A0A9D1FSS6_9FIRM</name>